<dbReference type="Proteomes" id="UP000799776">
    <property type="component" value="Unassembled WGS sequence"/>
</dbReference>
<evidence type="ECO:0000313" key="2">
    <source>
        <dbReference type="Proteomes" id="UP000799776"/>
    </source>
</evidence>
<evidence type="ECO:0000313" key="1">
    <source>
        <dbReference type="EMBL" id="KAF2090402.1"/>
    </source>
</evidence>
<protein>
    <submittedName>
        <fullName evidence="1">Uncharacterized protein</fullName>
    </submittedName>
</protein>
<name>A0A9P4M0P5_9PEZI</name>
<keyword evidence="2" id="KW-1185">Reference proteome</keyword>
<organism evidence="1 2">
    <name type="scientific">Saccharata proteae CBS 121410</name>
    <dbReference type="NCBI Taxonomy" id="1314787"/>
    <lineage>
        <taxon>Eukaryota</taxon>
        <taxon>Fungi</taxon>
        <taxon>Dikarya</taxon>
        <taxon>Ascomycota</taxon>
        <taxon>Pezizomycotina</taxon>
        <taxon>Dothideomycetes</taxon>
        <taxon>Dothideomycetes incertae sedis</taxon>
        <taxon>Botryosphaeriales</taxon>
        <taxon>Saccharataceae</taxon>
        <taxon>Saccharata</taxon>
    </lineage>
</organism>
<reference evidence="1" key="1">
    <citation type="journal article" date="2020" name="Stud. Mycol.">
        <title>101 Dothideomycetes genomes: a test case for predicting lifestyles and emergence of pathogens.</title>
        <authorList>
            <person name="Haridas S."/>
            <person name="Albert R."/>
            <person name="Binder M."/>
            <person name="Bloem J."/>
            <person name="Labutti K."/>
            <person name="Salamov A."/>
            <person name="Andreopoulos B."/>
            <person name="Baker S."/>
            <person name="Barry K."/>
            <person name="Bills G."/>
            <person name="Bluhm B."/>
            <person name="Cannon C."/>
            <person name="Castanera R."/>
            <person name="Culley D."/>
            <person name="Daum C."/>
            <person name="Ezra D."/>
            <person name="Gonzalez J."/>
            <person name="Henrissat B."/>
            <person name="Kuo A."/>
            <person name="Liang C."/>
            <person name="Lipzen A."/>
            <person name="Lutzoni F."/>
            <person name="Magnuson J."/>
            <person name="Mondo S."/>
            <person name="Nolan M."/>
            <person name="Ohm R."/>
            <person name="Pangilinan J."/>
            <person name="Park H.-J."/>
            <person name="Ramirez L."/>
            <person name="Alfaro M."/>
            <person name="Sun H."/>
            <person name="Tritt A."/>
            <person name="Yoshinaga Y."/>
            <person name="Zwiers L.-H."/>
            <person name="Turgeon B."/>
            <person name="Goodwin S."/>
            <person name="Spatafora J."/>
            <person name="Crous P."/>
            <person name="Grigoriev I."/>
        </authorList>
    </citation>
    <scope>NUCLEOTIDE SEQUENCE</scope>
    <source>
        <strain evidence="1">CBS 121410</strain>
    </source>
</reference>
<feature type="non-terminal residue" evidence="1">
    <location>
        <position position="1"/>
    </location>
</feature>
<accession>A0A9P4M0P5</accession>
<dbReference type="EMBL" id="ML978713">
    <property type="protein sequence ID" value="KAF2090402.1"/>
    <property type="molecule type" value="Genomic_DNA"/>
</dbReference>
<comment type="caution">
    <text evidence="1">The sequence shown here is derived from an EMBL/GenBank/DDBJ whole genome shotgun (WGS) entry which is preliminary data.</text>
</comment>
<sequence length="285" mass="30447">SLGALLASLSPVNAQAPNTVAANNPNLRTGSLNATWFAVMLPTPKVQAAVGYPLLDVPDFFPAGTHPVLVSSGYTYDVRMSVLRIQDLRQTSIYVPYTDFTKDGKTALNYPLALYIGGENGQLASGVVPSLASILLEGDFLLPGDFQPGMAAYQAIDANTYTSQTQMSLVPNPVSGPGVEPPVLDLTFQTDANPPYNQSTWHEMINQPIVLTSGVVKGMCQRNTYYFNETFADPVFRVGTVTIYNDPAVPNNPPMSVTGTFSNVMGYGAIGENVGYNPEDCHAAA</sequence>
<gene>
    <name evidence="1" type="ORF">K490DRAFT_9821</name>
</gene>
<proteinExistence type="predicted"/>
<feature type="non-terminal residue" evidence="1">
    <location>
        <position position="285"/>
    </location>
</feature>
<dbReference type="OrthoDB" id="265717at2759"/>
<dbReference type="AlphaFoldDB" id="A0A9P4M0P5"/>